<dbReference type="EMBL" id="UYYB01096820">
    <property type="protein sequence ID" value="VDM76347.1"/>
    <property type="molecule type" value="Genomic_DNA"/>
</dbReference>
<evidence type="ECO:0000313" key="3">
    <source>
        <dbReference type="EMBL" id="VDM76347.1"/>
    </source>
</evidence>
<sequence>MLAKAATRSSQFDNSVVGSTQMPMREPPTGVENARSSIENAEKEILPLPIPEQADRFTSGDEVLTKITHGHKPDIEKTPNPLNVESLKSSKWSGYGGASSTSGKPGSEYLGAFGGSHGESTTVSGTSTPQSSQSNLRIYQKARPEKDELLSVAYPGPQGLVADNCPLKCEPCLCPTGKGSERRRRNANNVELSVPLGACNAKRDRKVRKSSVGVFNATLTTFPSKVQELKATIQIHLSWSLTLLGYFFYWPSVKRMKQTQAFAAKL</sequence>
<protein>
    <submittedName>
        <fullName evidence="3">Uncharacterized protein</fullName>
    </submittedName>
</protein>
<feature type="compositionally biased region" description="Polar residues" evidence="1">
    <location>
        <begin position="118"/>
        <end position="135"/>
    </location>
</feature>
<feature type="transmembrane region" description="Helical" evidence="2">
    <location>
        <begin position="233"/>
        <end position="250"/>
    </location>
</feature>
<keyword evidence="2" id="KW-0472">Membrane</keyword>
<feature type="compositionally biased region" description="Polar residues" evidence="1">
    <location>
        <begin position="7"/>
        <end position="22"/>
    </location>
</feature>
<name>A0A3P7JJJ5_STRVU</name>
<proteinExistence type="predicted"/>
<keyword evidence="2" id="KW-0812">Transmembrane</keyword>
<evidence type="ECO:0000256" key="1">
    <source>
        <dbReference type="SAM" id="MobiDB-lite"/>
    </source>
</evidence>
<feature type="region of interest" description="Disordered" evidence="1">
    <location>
        <begin position="1"/>
        <end position="57"/>
    </location>
</feature>
<reference evidence="3 4" key="1">
    <citation type="submission" date="2018-11" db="EMBL/GenBank/DDBJ databases">
        <authorList>
            <consortium name="Pathogen Informatics"/>
        </authorList>
    </citation>
    <scope>NUCLEOTIDE SEQUENCE [LARGE SCALE GENOMIC DNA]</scope>
</reference>
<gene>
    <name evidence="3" type="ORF">SVUK_LOCUS11345</name>
</gene>
<evidence type="ECO:0000256" key="2">
    <source>
        <dbReference type="SAM" id="Phobius"/>
    </source>
</evidence>
<keyword evidence="4" id="KW-1185">Reference proteome</keyword>
<organism evidence="3 4">
    <name type="scientific">Strongylus vulgaris</name>
    <name type="common">Blood worm</name>
    <dbReference type="NCBI Taxonomy" id="40348"/>
    <lineage>
        <taxon>Eukaryota</taxon>
        <taxon>Metazoa</taxon>
        <taxon>Ecdysozoa</taxon>
        <taxon>Nematoda</taxon>
        <taxon>Chromadorea</taxon>
        <taxon>Rhabditida</taxon>
        <taxon>Rhabditina</taxon>
        <taxon>Rhabditomorpha</taxon>
        <taxon>Strongyloidea</taxon>
        <taxon>Strongylidae</taxon>
        <taxon>Strongylus</taxon>
    </lineage>
</organism>
<evidence type="ECO:0000313" key="4">
    <source>
        <dbReference type="Proteomes" id="UP000270094"/>
    </source>
</evidence>
<dbReference type="AlphaFoldDB" id="A0A3P7JJJ5"/>
<feature type="region of interest" description="Disordered" evidence="1">
    <location>
        <begin position="89"/>
        <end position="135"/>
    </location>
</feature>
<keyword evidence="2" id="KW-1133">Transmembrane helix</keyword>
<feature type="compositionally biased region" description="Polar residues" evidence="1">
    <location>
        <begin position="89"/>
        <end position="104"/>
    </location>
</feature>
<dbReference type="OrthoDB" id="6139674at2759"/>
<dbReference type="Proteomes" id="UP000270094">
    <property type="component" value="Unassembled WGS sequence"/>
</dbReference>
<accession>A0A3P7JJJ5</accession>